<dbReference type="PANTHER" id="PTHR39161:SF1">
    <property type="entry name" value="ADAPTER PROTEIN MECA 1"/>
    <property type="match status" value="1"/>
</dbReference>
<name>A0ABW3EDY1_9LACO</name>
<evidence type="ECO:0000256" key="1">
    <source>
        <dbReference type="ARBA" id="ARBA00005397"/>
    </source>
</evidence>
<evidence type="ECO:0000256" key="2">
    <source>
        <dbReference type="HAMAP-Rule" id="MF_01124"/>
    </source>
</evidence>
<evidence type="ECO:0000256" key="3">
    <source>
        <dbReference type="SAM" id="MobiDB-lite"/>
    </source>
</evidence>
<sequence length="237" mass="27147">MEMERINDNTIRVLLENEDLSERGITVLDLLGNHKQIENFFYSILEEVDTDHQFQANDAVTFQVLPNKNGLELFISKNAPTDEQGNDDFTADTDEVSDFIKQQLLGSDDKGKQRKTTLKSATADTTDDDTDFSTYLNDPDTPTREVVLQLQSFEDVVQLAKILRLDGAVSNLYRYKDAFYLHLIFFVNETSEESIKDELAIALEYANQTNVTPDVLSEYGKQLMEKSALELLRFYFK</sequence>
<comment type="subunit">
    <text evidence="2">Homodimer.</text>
</comment>
<comment type="caution">
    <text evidence="4">The sequence shown here is derived from an EMBL/GenBank/DDBJ whole genome shotgun (WGS) entry which is preliminary data.</text>
</comment>
<dbReference type="EMBL" id="JBHTIO010000036">
    <property type="protein sequence ID" value="MFD0897547.1"/>
    <property type="molecule type" value="Genomic_DNA"/>
</dbReference>
<dbReference type="HAMAP" id="MF_01124">
    <property type="entry name" value="MecA"/>
    <property type="match status" value="1"/>
</dbReference>
<dbReference type="Pfam" id="PF05389">
    <property type="entry name" value="MecA"/>
    <property type="match status" value="1"/>
</dbReference>
<protein>
    <recommendedName>
        <fullName evidence="2">Adapter protein MecA</fullName>
    </recommendedName>
</protein>
<dbReference type="Gene3D" id="3.30.70.1950">
    <property type="match status" value="1"/>
</dbReference>
<dbReference type="InterPro" id="IPR038471">
    <property type="entry name" value="MecA_C_sf"/>
</dbReference>
<reference evidence="5" key="1">
    <citation type="journal article" date="2019" name="Int. J. Syst. Evol. Microbiol.">
        <title>The Global Catalogue of Microorganisms (GCM) 10K type strain sequencing project: providing services to taxonomists for standard genome sequencing and annotation.</title>
        <authorList>
            <consortium name="The Broad Institute Genomics Platform"/>
            <consortium name="The Broad Institute Genome Sequencing Center for Infectious Disease"/>
            <person name="Wu L."/>
            <person name="Ma J."/>
        </authorList>
    </citation>
    <scope>NUCLEOTIDE SEQUENCE [LARGE SCALE GENOMIC DNA]</scope>
    <source>
        <strain evidence="5">CCM 8925</strain>
    </source>
</reference>
<dbReference type="PANTHER" id="PTHR39161">
    <property type="entry name" value="ADAPTER PROTEIN MECA"/>
    <property type="match status" value="1"/>
</dbReference>
<gene>
    <name evidence="2" type="primary">mecA</name>
    <name evidence="4" type="ORF">ACFQZ7_07320</name>
</gene>
<proteinExistence type="inferred from homology"/>
<comment type="domain">
    <text evidence="2">The N-terminal domain probably binds unfolded/aggregated proteins; the C-terminal domain interacts with ClpC.</text>
</comment>
<dbReference type="InterPro" id="IPR008681">
    <property type="entry name" value="Neg-reg_MecA"/>
</dbReference>
<dbReference type="Proteomes" id="UP001597104">
    <property type="component" value="Unassembled WGS sequence"/>
</dbReference>
<evidence type="ECO:0000313" key="5">
    <source>
        <dbReference type="Proteomes" id="UP001597104"/>
    </source>
</evidence>
<comment type="similarity">
    <text evidence="1 2">Belongs to the MecA family.</text>
</comment>
<accession>A0ABW3EDY1</accession>
<comment type="function">
    <text evidence="2">Enables the recognition and targeting of unfolded and aggregated proteins to the ClpC protease or to other proteins involved in proteolysis.</text>
</comment>
<feature type="region of interest" description="Disordered" evidence="3">
    <location>
        <begin position="111"/>
        <end position="138"/>
    </location>
</feature>
<organism evidence="4 5">
    <name type="scientific">Loigolactobacillus binensis</name>
    <dbReference type="NCBI Taxonomy" id="2559922"/>
    <lineage>
        <taxon>Bacteria</taxon>
        <taxon>Bacillati</taxon>
        <taxon>Bacillota</taxon>
        <taxon>Bacilli</taxon>
        <taxon>Lactobacillales</taxon>
        <taxon>Lactobacillaceae</taxon>
        <taxon>Loigolactobacillus</taxon>
    </lineage>
</organism>
<dbReference type="RefSeq" id="WP_137638492.1">
    <property type="nucleotide sequence ID" value="NZ_BJDN01000026.1"/>
</dbReference>
<dbReference type="PIRSF" id="PIRSF029008">
    <property type="entry name" value="MecA"/>
    <property type="match status" value="1"/>
</dbReference>
<keyword evidence="5" id="KW-1185">Reference proteome</keyword>
<evidence type="ECO:0000313" key="4">
    <source>
        <dbReference type="EMBL" id="MFD0897547.1"/>
    </source>
</evidence>